<reference evidence="1" key="2">
    <citation type="submission" date="2020-11" db="EMBL/GenBank/DDBJ databases">
        <authorList>
            <person name="McCartney M.A."/>
            <person name="Auch B."/>
            <person name="Kono T."/>
            <person name="Mallez S."/>
            <person name="Becker A."/>
            <person name="Gohl D.M."/>
            <person name="Silverstein K.A.T."/>
            <person name="Koren S."/>
            <person name="Bechman K.B."/>
            <person name="Herman A."/>
            <person name="Abrahante J.E."/>
            <person name="Garbe J."/>
        </authorList>
    </citation>
    <scope>NUCLEOTIDE SEQUENCE</scope>
    <source>
        <strain evidence="1">Duluth1</strain>
        <tissue evidence="1">Whole animal</tissue>
    </source>
</reference>
<dbReference type="Proteomes" id="UP000828390">
    <property type="component" value="Unassembled WGS sequence"/>
</dbReference>
<evidence type="ECO:0000313" key="1">
    <source>
        <dbReference type="EMBL" id="KAH3841068.1"/>
    </source>
</evidence>
<gene>
    <name evidence="1" type="ORF">DPMN_114526</name>
</gene>
<comment type="caution">
    <text evidence="1">The sequence shown here is derived from an EMBL/GenBank/DDBJ whole genome shotgun (WGS) entry which is preliminary data.</text>
</comment>
<name>A0A9D4KK82_DREPO</name>
<evidence type="ECO:0000313" key="2">
    <source>
        <dbReference type="Proteomes" id="UP000828390"/>
    </source>
</evidence>
<reference evidence="1" key="1">
    <citation type="journal article" date="2019" name="bioRxiv">
        <title>The Genome of the Zebra Mussel, Dreissena polymorpha: A Resource for Invasive Species Research.</title>
        <authorList>
            <person name="McCartney M.A."/>
            <person name="Auch B."/>
            <person name="Kono T."/>
            <person name="Mallez S."/>
            <person name="Zhang Y."/>
            <person name="Obille A."/>
            <person name="Becker A."/>
            <person name="Abrahante J.E."/>
            <person name="Garbe J."/>
            <person name="Badalamenti J.P."/>
            <person name="Herman A."/>
            <person name="Mangelson H."/>
            <person name="Liachko I."/>
            <person name="Sullivan S."/>
            <person name="Sone E.D."/>
            <person name="Koren S."/>
            <person name="Silverstein K.A.T."/>
            <person name="Beckman K.B."/>
            <person name="Gohl D.M."/>
        </authorList>
    </citation>
    <scope>NUCLEOTIDE SEQUENCE</scope>
    <source>
        <strain evidence="1">Duluth1</strain>
        <tissue evidence="1">Whole animal</tissue>
    </source>
</reference>
<dbReference type="AlphaFoldDB" id="A0A9D4KK82"/>
<proteinExistence type="predicted"/>
<accession>A0A9D4KK82</accession>
<organism evidence="1 2">
    <name type="scientific">Dreissena polymorpha</name>
    <name type="common">Zebra mussel</name>
    <name type="synonym">Mytilus polymorpha</name>
    <dbReference type="NCBI Taxonomy" id="45954"/>
    <lineage>
        <taxon>Eukaryota</taxon>
        <taxon>Metazoa</taxon>
        <taxon>Spiralia</taxon>
        <taxon>Lophotrochozoa</taxon>
        <taxon>Mollusca</taxon>
        <taxon>Bivalvia</taxon>
        <taxon>Autobranchia</taxon>
        <taxon>Heteroconchia</taxon>
        <taxon>Euheterodonta</taxon>
        <taxon>Imparidentia</taxon>
        <taxon>Neoheterodontei</taxon>
        <taxon>Myida</taxon>
        <taxon>Dreissenoidea</taxon>
        <taxon>Dreissenidae</taxon>
        <taxon>Dreissena</taxon>
    </lineage>
</organism>
<keyword evidence="2" id="KW-1185">Reference proteome</keyword>
<dbReference type="EMBL" id="JAIWYP010000004">
    <property type="protein sequence ID" value="KAH3841068.1"/>
    <property type="molecule type" value="Genomic_DNA"/>
</dbReference>
<protein>
    <submittedName>
        <fullName evidence="1">Uncharacterized protein</fullName>
    </submittedName>
</protein>
<sequence>MECTSEPQLVESMASQFRSTAYSPGPSGLPVSAPPYKAGLVLSTEETIRECLTPADHYLLRAGETMQHHFLRPSNIGL</sequence>